<keyword evidence="1" id="KW-0472">Membrane</keyword>
<dbReference type="EMBL" id="BMGS01000005">
    <property type="protein sequence ID" value="GGG44419.1"/>
    <property type="molecule type" value="Genomic_DNA"/>
</dbReference>
<sequence>MLLSKQYATRWPLRLALATMLVLLLFAWHFYLERAAYYDLAYHLFIYLKDKALFVQNRRFVAIVTQLPTLLALKAGLPLNAVLRLYSVVFILYYLAVFLACAYWFRNEQVALVVALLYVLLASRTFYWAQSELPQGLAALLLFYAGVARQAPLQLRFSTLALAALVPVFIFGHPLIILPFLFLWAYDWLLNRRFRDWAYYGMLALALGMYQLRAMLIPPGSYEATHMTFTPNLVKYFPNYLAIGSFDTFWQLCTHGFLALPLLLLALTVLYVRQRTWLAWLRLGLMWGFVAGYTFIINVSNPGYTEATYLENLYLPLTLFVAVPFALELLPALERSWNGRGPVLVASLLAVVLVARLGLVWYRHVPYTAYQQWLSHLLTYTSRFPERKFIMYPDNVDPHRLRAGWPWWASASETMMVSARHSPDSVQTVRVGWDIDQLAEAGSRPGVLLGPFETMNTADLPAAYCRFPKAAVYRVLNTLPPLDTAALRPYIAAHQQVKLSLPGMVPTTWRAGRQQTVQVLIDVPAAAQPLHSGTRVPHPTLLRTAFYKSHDWPSDTNPMEVALEVDVWQPWTQTVPLQAPRQPGHYTFEVSLISKDYRDWPVRLRLPVEVVK</sequence>
<evidence type="ECO:0008006" key="4">
    <source>
        <dbReference type="Google" id="ProtNLM"/>
    </source>
</evidence>
<feature type="transmembrane region" description="Helical" evidence="1">
    <location>
        <begin position="111"/>
        <end position="129"/>
    </location>
</feature>
<evidence type="ECO:0000256" key="1">
    <source>
        <dbReference type="SAM" id="Phobius"/>
    </source>
</evidence>
<evidence type="ECO:0000313" key="3">
    <source>
        <dbReference type="Proteomes" id="UP000601361"/>
    </source>
</evidence>
<dbReference type="Proteomes" id="UP000601361">
    <property type="component" value="Unassembled WGS sequence"/>
</dbReference>
<gene>
    <name evidence="2" type="ORF">GCM10011378_20950</name>
</gene>
<keyword evidence="3" id="KW-1185">Reference proteome</keyword>
<dbReference type="RefSeq" id="WP_188557788.1">
    <property type="nucleotide sequence ID" value="NZ_BMGS01000005.1"/>
</dbReference>
<feature type="transmembrane region" description="Helical" evidence="1">
    <location>
        <begin position="161"/>
        <end position="185"/>
    </location>
</feature>
<organism evidence="2 3">
    <name type="scientific">Hymenobacter glacieicola</name>
    <dbReference type="NCBI Taxonomy" id="1562124"/>
    <lineage>
        <taxon>Bacteria</taxon>
        <taxon>Pseudomonadati</taxon>
        <taxon>Bacteroidota</taxon>
        <taxon>Cytophagia</taxon>
        <taxon>Cytophagales</taxon>
        <taxon>Hymenobacteraceae</taxon>
        <taxon>Hymenobacter</taxon>
    </lineage>
</organism>
<feature type="transmembrane region" description="Helical" evidence="1">
    <location>
        <begin position="12"/>
        <end position="32"/>
    </location>
</feature>
<accession>A0ABQ1WTI1</accession>
<name>A0ABQ1WTI1_9BACT</name>
<proteinExistence type="predicted"/>
<comment type="caution">
    <text evidence="2">The sequence shown here is derived from an EMBL/GenBank/DDBJ whole genome shotgun (WGS) entry which is preliminary data.</text>
</comment>
<feature type="transmembrane region" description="Helical" evidence="1">
    <location>
        <begin position="249"/>
        <end position="272"/>
    </location>
</feature>
<reference evidence="3" key="1">
    <citation type="journal article" date="2019" name="Int. J. Syst. Evol. Microbiol.">
        <title>The Global Catalogue of Microorganisms (GCM) 10K type strain sequencing project: providing services to taxonomists for standard genome sequencing and annotation.</title>
        <authorList>
            <consortium name="The Broad Institute Genomics Platform"/>
            <consortium name="The Broad Institute Genome Sequencing Center for Infectious Disease"/>
            <person name="Wu L."/>
            <person name="Ma J."/>
        </authorList>
    </citation>
    <scope>NUCLEOTIDE SEQUENCE [LARGE SCALE GENOMIC DNA]</scope>
    <source>
        <strain evidence="3">CGMCC 1.12990</strain>
    </source>
</reference>
<feature type="transmembrane region" description="Helical" evidence="1">
    <location>
        <begin position="343"/>
        <end position="362"/>
    </location>
</feature>
<feature type="transmembrane region" description="Helical" evidence="1">
    <location>
        <begin position="85"/>
        <end position="105"/>
    </location>
</feature>
<feature type="transmembrane region" description="Helical" evidence="1">
    <location>
        <begin position="313"/>
        <end position="331"/>
    </location>
</feature>
<feature type="transmembrane region" description="Helical" evidence="1">
    <location>
        <begin position="279"/>
        <end position="301"/>
    </location>
</feature>
<protein>
    <recommendedName>
        <fullName evidence="4">Glycosyltransferase RgtA/B/C/D-like domain-containing protein</fullName>
    </recommendedName>
</protein>
<evidence type="ECO:0000313" key="2">
    <source>
        <dbReference type="EMBL" id="GGG44419.1"/>
    </source>
</evidence>
<keyword evidence="1" id="KW-0812">Transmembrane</keyword>
<keyword evidence="1" id="KW-1133">Transmembrane helix</keyword>
<feature type="transmembrane region" description="Helical" evidence="1">
    <location>
        <begin position="197"/>
        <end position="217"/>
    </location>
</feature>